<dbReference type="EMBL" id="JAOAMV010000001">
    <property type="protein sequence ID" value="MCT2557533.1"/>
    <property type="molecule type" value="Genomic_DNA"/>
</dbReference>
<organism evidence="1 2">
    <name type="scientific">Tsuneonella litorea</name>
    <dbReference type="NCBI Taxonomy" id="2976475"/>
    <lineage>
        <taxon>Bacteria</taxon>
        <taxon>Pseudomonadati</taxon>
        <taxon>Pseudomonadota</taxon>
        <taxon>Alphaproteobacteria</taxon>
        <taxon>Sphingomonadales</taxon>
        <taxon>Erythrobacteraceae</taxon>
        <taxon>Tsuneonella</taxon>
    </lineage>
</organism>
<reference evidence="1" key="1">
    <citation type="submission" date="2022-09" db="EMBL/GenBank/DDBJ databases">
        <title>The genome sequence of Tsuneonella sp. YG55.</title>
        <authorList>
            <person name="Liu Y."/>
        </authorList>
    </citation>
    <scope>NUCLEOTIDE SEQUENCE</scope>
    <source>
        <strain evidence="1">YG55</strain>
    </source>
</reference>
<name>A0A9X2VYS8_9SPHN</name>
<dbReference type="Proteomes" id="UP001142648">
    <property type="component" value="Unassembled WGS sequence"/>
</dbReference>
<dbReference type="RefSeq" id="WP_259960312.1">
    <property type="nucleotide sequence ID" value="NZ_JAOAMV010000001.1"/>
</dbReference>
<evidence type="ECO:0000313" key="2">
    <source>
        <dbReference type="Proteomes" id="UP001142648"/>
    </source>
</evidence>
<accession>A0A9X2VYS8</accession>
<keyword evidence="2" id="KW-1185">Reference proteome</keyword>
<gene>
    <name evidence="1" type="ORF">N0B51_00915</name>
</gene>
<protein>
    <submittedName>
        <fullName evidence="1">Uncharacterized protein</fullName>
    </submittedName>
</protein>
<comment type="caution">
    <text evidence="1">The sequence shown here is derived from an EMBL/GenBank/DDBJ whole genome shotgun (WGS) entry which is preliminary data.</text>
</comment>
<sequence>MADLYWLTFRLEKNGSWQRRYDALKSTISDCTTGGKWWVEPTSFILFRSEVAIGDIAALISDAIDTNTDVALLAMTDYKSARVIGTVRDADLFSLWPDAKRA</sequence>
<proteinExistence type="predicted"/>
<evidence type="ECO:0000313" key="1">
    <source>
        <dbReference type="EMBL" id="MCT2557533.1"/>
    </source>
</evidence>
<dbReference type="AlphaFoldDB" id="A0A9X2VYS8"/>